<sequence length="40" mass="4547">MNSAREELEHFDMVALWAYVISRAQNDQQNILLIVEGGNA</sequence>
<name>A0ABU5NDJ3_9RICK</name>
<protein>
    <submittedName>
        <fullName evidence="1">Uncharacterized protein</fullName>
    </submittedName>
</protein>
<evidence type="ECO:0000313" key="1">
    <source>
        <dbReference type="EMBL" id="MEA0971210.1"/>
    </source>
</evidence>
<gene>
    <name evidence="1" type="ORF">Megvenef_01183</name>
    <name evidence="2" type="ORF">Megvenef_01502</name>
</gene>
<keyword evidence="3" id="KW-1185">Reference proteome</keyword>
<evidence type="ECO:0000313" key="3">
    <source>
        <dbReference type="Proteomes" id="UP001291687"/>
    </source>
</evidence>
<evidence type="ECO:0000313" key="2">
    <source>
        <dbReference type="EMBL" id="MEA0971522.1"/>
    </source>
</evidence>
<dbReference type="RefSeq" id="WP_322777114.1">
    <property type="nucleotide sequence ID" value="NZ_JARJFB010000095.1"/>
</dbReference>
<organism evidence="1 3">
    <name type="scientific">Candidatus Megaera venefica</name>
    <dbReference type="NCBI Taxonomy" id="2055910"/>
    <lineage>
        <taxon>Bacteria</taxon>
        <taxon>Pseudomonadati</taxon>
        <taxon>Pseudomonadota</taxon>
        <taxon>Alphaproteobacteria</taxon>
        <taxon>Rickettsiales</taxon>
        <taxon>Rickettsiaceae</taxon>
        <taxon>Candidatus Megaera</taxon>
    </lineage>
</organism>
<accession>A0ABU5NDJ3</accession>
<dbReference type="Proteomes" id="UP001291687">
    <property type="component" value="Unassembled WGS sequence"/>
</dbReference>
<dbReference type="EMBL" id="JARJFB010000095">
    <property type="protein sequence ID" value="MEA0971210.1"/>
    <property type="molecule type" value="Genomic_DNA"/>
</dbReference>
<comment type="caution">
    <text evidence="1">The sequence shown here is derived from an EMBL/GenBank/DDBJ whole genome shotgun (WGS) entry which is preliminary data.</text>
</comment>
<proteinExistence type="predicted"/>
<dbReference type="EMBL" id="JARJFB010000161">
    <property type="protein sequence ID" value="MEA0971522.1"/>
    <property type="molecule type" value="Genomic_DNA"/>
</dbReference>
<reference evidence="1 3" key="1">
    <citation type="submission" date="2023-03" db="EMBL/GenBank/DDBJ databases">
        <title>Host association and intracellularity evolved multiple times independently in the Rickettsiales.</title>
        <authorList>
            <person name="Castelli M."/>
            <person name="Nardi T."/>
            <person name="Gammuto L."/>
            <person name="Bellinzona G."/>
            <person name="Sabaneyeva E."/>
            <person name="Potekhin A."/>
            <person name="Serra V."/>
            <person name="Petroni G."/>
            <person name="Sassera D."/>
        </authorList>
    </citation>
    <scope>NUCLEOTIDE SEQUENCE [LARGE SCALE GENOMIC DNA]</scope>
    <source>
        <strain evidence="1 3">Sr 2-6</strain>
    </source>
</reference>